<reference evidence="1" key="1">
    <citation type="submission" date="2021-05" db="EMBL/GenBank/DDBJ databases">
        <title>Novel Bacillus species.</title>
        <authorList>
            <person name="Liu G."/>
        </authorList>
    </citation>
    <scope>NUCLEOTIDE SEQUENCE</scope>
    <source>
        <strain evidence="1">FJAT-50051</strain>
    </source>
</reference>
<comment type="caution">
    <text evidence="1">The sequence shown here is derived from an EMBL/GenBank/DDBJ whole genome shotgun (WGS) entry which is preliminary data.</text>
</comment>
<name>A0A942T9M7_9BACI</name>
<evidence type="ECO:0000313" key="1">
    <source>
        <dbReference type="EMBL" id="MBS4187526.1"/>
    </source>
</evidence>
<protein>
    <submittedName>
        <fullName evidence="1">Uncharacterized protein</fullName>
    </submittedName>
</protein>
<dbReference type="AlphaFoldDB" id="A0A942T9M7"/>
<proteinExistence type="predicted"/>
<dbReference type="EMBL" id="JAGYPE010000008">
    <property type="protein sequence ID" value="MBS4187526.1"/>
    <property type="molecule type" value="Genomic_DNA"/>
</dbReference>
<sequence length="55" mass="6057">MSAQECAAHGDHTVVVRVHARRQSRIRGLPTAGWGNELRSDFFRDPESGMVGGLH</sequence>
<accession>A0A942T9M7</accession>
<gene>
    <name evidence="1" type="ORF">KHB02_39825</name>
</gene>
<organism evidence="1">
    <name type="scientific">Neobacillus citreus</name>
    <dbReference type="NCBI Taxonomy" id="2833578"/>
    <lineage>
        <taxon>Bacteria</taxon>
        <taxon>Bacillati</taxon>
        <taxon>Bacillota</taxon>
        <taxon>Bacilli</taxon>
        <taxon>Bacillales</taxon>
        <taxon>Bacillaceae</taxon>
        <taxon>Neobacillus</taxon>
    </lineage>
</organism>